<organism evidence="8 9">
    <name type="scientific">Conexibacter stalactiti</name>
    <dbReference type="NCBI Taxonomy" id="1940611"/>
    <lineage>
        <taxon>Bacteria</taxon>
        <taxon>Bacillati</taxon>
        <taxon>Actinomycetota</taxon>
        <taxon>Thermoleophilia</taxon>
        <taxon>Solirubrobacterales</taxon>
        <taxon>Conexibacteraceae</taxon>
        <taxon>Conexibacter</taxon>
    </lineage>
</organism>
<evidence type="ECO:0000313" key="8">
    <source>
        <dbReference type="EMBL" id="MDW5597792.1"/>
    </source>
</evidence>
<protein>
    <submittedName>
        <fullName evidence="8">ABC transporter substrate-binding protein</fullName>
    </submittedName>
</protein>
<dbReference type="Pfam" id="PF00496">
    <property type="entry name" value="SBP_bac_5"/>
    <property type="match status" value="1"/>
</dbReference>
<evidence type="ECO:0000256" key="5">
    <source>
        <dbReference type="SAM" id="MobiDB-lite"/>
    </source>
</evidence>
<keyword evidence="3" id="KW-0813">Transport</keyword>
<feature type="chain" id="PRO_5046826001" evidence="6">
    <location>
        <begin position="23"/>
        <end position="548"/>
    </location>
</feature>
<comment type="caution">
    <text evidence="8">The sequence shown here is derived from an EMBL/GenBank/DDBJ whole genome shotgun (WGS) entry which is preliminary data.</text>
</comment>
<evidence type="ECO:0000256" key="3">
    <source>
        <dbReference type="ARBA" id="ARBA00022448"/>
    </source>
</evidence>
<feature type="region of interest" description="Disordered" evidence="5">
    <location>
        <begin position="30"/>
        <end position="49"/>
    </location>
</feature>
<feature type="domain" description="Solute-binding protein family 5" evidence="7">
    <location>
        <begin position="97"/>
        <end position="457"/>
    </location>
</feature>
<dbReference type="PIRSF" id="PIRSF002741">
    <property type="entry name" value="MppA"/>
    <property type="match status" value="1"/>
</dbReference>
<feature type="signal peptide" evidence="6">
    <location>
        <begin position="1"/>
        <end position="22"/>
    </location>
</feature>
<dbReference type="InterPro" id="IPR039424">
    <property type="entry name" value="SBP_5"/>
</dbReference>
<dbReference type="SUPFAM" id="SSF53850">
    <property type="entry name" value="Periplasmic binding protein-like II"/>
    <property type="match status" value="1"/>
</dbReference>
<evidence type="ECO:0000256" key="1">
    <source>
        <dbReference type="ARBA" id="ARBA00004196"/>
    </source>
</evidence>
<keyword evidence="9" id="KW-1185">Reference proteome</keyword>
<comment type="similarity">
    <text evidence="2">Belongs to the bacterial solute-binding protein 5 family.</text>
</comment>
<keyword evidence="4 6" id="KW-0732">Signal</keyword>
<dbReference type="Proteomes" id="UP001284601">
    <property type="component" value="Unassembled WGS sequence"/>
</dbReference>
<sequence>MRSTTFGKAVGAAAIAGALAVAGCGGGNGDSGSNNASAGTSTAASGGGGAATGTLVVDQSFVDRGVDPARQFTPTNNMLVHAMYDTLVRFEPGRTDPVAGLAESWRGTDDATSYTFTLDPDAVFSDGTPVTSRDVVFSLDRLVNIKGPGSFLLEGVTIRAPDERTVVVTSARPNPALLRILATPPTSIVNSRVLDANGGSAARDADKSDRAEAFLQKTSAGSGPYTLTQGQQNQQYTLEQNARYWGEFSGFPKVVVRNMAAPTQLLNVQRGANEIALDLSAQQAQTLENNDALQVTTDASVNVFDVEANMNEEISPTGNEAVRRAIRLALDYEGYKRLSGVGAVQAPGVIPSQFLGALTEADAVRTDVEAARAELERAGVRDLKVELAFPSDATPNGVSFSSVAQKVKSDLEAIGIDVELKGTPAVTFLADYAAGRNQMSVSYWGPDYPDPNDYLVYAPGAPGTSRASNNRYTREMNPELAALGARAGSTLDDAERGTLFQEFQRGLNEDSPFFPLFQPAQAIVGSSTLSNVVLDPTYTLNIPAVGSN</sequence>
<dbReference type="CDD" id="cd08512">
    <property type="entry name" value="PBP2_NikA_DppA_OppA_like_7"/>
    <property type="match status" value="1"/>
</dbReference>
<dbReference type="PANTHER" id="PTHR30290:SF10">
    <property type="entry name" value="PERIPLASMIC OLIGOPEPTIDE-BINDING PROTEIN-RELATED"/>
    <property type="match status" value="1"/>
</dbReference>
<dbReference type="PANTHER" id="PTHR30290">
    <property type="entry name" value="PERIPLASMIC BINDING COMPONENT OF ABC TRANSPORTER"/>
    <property type="match status" value="1"/>
</dbReference>
<comment type="subcellular location">
    <subcellularLocation>
        <location evidence="1">Cell envelope</location>
    </subcellularLocation>
</comment>
<evidence type="ECO:0000256" key="6">
    <source>
        <dbReference type="SAM" id="SignalP"/>
    </source>
</evidence>
<accession>A0ABU4HWT8</accession>
<evidence type="ECO:0000256" key="4">
    <source>
        <dbReference type="ARBA" id="ARBA00022729"/>
    </source>
</evidence>
<gene>
    <name evidence="8" type="ORF">R7226_25795</name>
</gene>
<dbReference type="EMBL" id="JAWSTH010000103">
    <property type="protein sequence ID" value="MDW5597792.1"/>
    <property type="molecule type" value="Genomic_DNA"/>
</dbReference>
<dbReference type="InterPro" id="IPR030678">
    <property type="entry name" value="Peptide/Ni-bd"/>
</dbReference>
<dbReference type="Gene3D" id="3.10.105.10">
    <property type="entry name" value="Dipeptide-binding Protein, Domain 3"/>
    <property type="match status" value="1"/>
</dbReference>
<dbReference type="RefSeq" id="WP_318600263.1">
    <property type="nucleotide sequence ID" value="NZ_JAWSTH010000103.1"/>
</dbReference>
<dbReference type="Gene3D" id="3.40.190.10">
    <property type="entry name" value="Periplasmic binding protein-like II"/>
    <property type="match status" value="1"/>
</dbReference>
<proteinExistence type="inferred from homology"/>
<evidence type="ECO:0000259" key="7">
    <source>
        <dbReference type="Pfam" id="PF00496"/>
    </source>
</evidence>
<reference evidence="9" key="1">
    <citation type="submission" date="2023-07" db="EMBL/GenBank/DDBJ databases">
        <title>Conexibacter stalactiti sp. nov., isolated from stalactites in a lava cave and emended description of the genus Conexibacter.</title>
        <authorList>
            <person name="Lee S.D."/>
        </authorList>
    </citation>
    <scope>NUCLEOTIDE SEQUENCE [LARGE SCALE GENOMIC DNA]</scope>
    <source>
        <strain evidence="9">KCTC 39840</strain>
    </source>
</reference>
<name>A0ABU4HWT8_9ACTN</name>
<feature type="compositionally biased region" description="Low complexity" evidence="5">
    <location>
        <begin position="31"/>
        <end position="44"/>
    </location>
</feature>
<dbReference type="PROSITE" id="PS51257">
    <property type="entry name" value="PROKAR_LIPOPROTEIN"/>
    <property type="match status" value="1"/>
</dbReference>
<evidence type="ECO:0000256" key="2">
    <source>
        <dbReference type="ARBA" id="ARBA00005695"/>
    </source>
</evidence>
<dbReference type="InterPro" id="IPR000914">
    <property type="entry name" value="SBP_5_dom"/>
</dbReference>
<dbReference type="Gene3D" id="3.90.76.10">
    <property type="entry name" value="Dipeptide-binding Protein, Domain 1"/>
    <property type="match status" value="1"/>
</dbReference>
<evidence type="ECO:0000313" key="9">
    <source>
        <dbReference type="Proteomes" id="UP001284601"/>
    </source>
</evidence>